<feature type="transmembrane region" description="Helical" evidence="7">
    <location>
        <begin position="241"/>
        <end position="264"/>
    </location>
</feature>
<evidence type="ECO:0000313" key="9">
    <source>
        <dbReference type="EMBL" id="KAG0564480.1"/>
    </source>
</evidence>
<dbReference type="GO" id="GO:0005886">
    <property type="term" value="C:plasma membrane"/>
    <property type="evidence" value="ECO:0007669"/>
    <property type="project" value="TreeGrafter"/>
</dbReference>
<evidence type="ECO:0000256" key="3">
    <source>
        <dbReference type="ARBA" id="ARBA00022737"/>
    </source>
</evidence>
<proteinExistence type="predicted"/>
<reference evidence="9" key="1">
    <citation type="submission" date="2020-06" db="EMBL/GenBank/DDBJ databases">
        <title>WGS assembly of Ceratodon purpureus strain R40.</title>
        <authorList>
            <person name="Carey S.B."/>
            <person name="Jenkins J."/>
            <person name="Shu S."/>
            <person name="Lovell J.T."/>
            <person name="Sreedasyam A."/>
            <person name="Maumus F."/>
            <person name="Tiley G.P."/>
            <person name="Fernandez-Pozo N."/>
            <person name="Barry K."/>
            <person name="Chen C."/>
            <person name="Wang M."/>
            <person name="Lipzen A."/>
            <person name="Daum C."/>
            <person name="Saski C.A."/>
            <person name="Payton A.C."/>
            <person name="Mcbreen J.C."/>
            <person name="Conrad R.E."/>
            <person name="Kollar L.M."/>
            <person name="Olsson S."/>
            <person name="Huttunen S."/>
            <person name="Landis J.B."/>
            <person name="Wickett N.J."/>
            <person name="Johnson M.G."/>
            <person name="Rensing S.A."/>
            <person name="Grimwood J."/>
            <person name="Schmutz J."/>
            <person name="Mcdaniel S.F."/>
        </authorList>
    </citation>
    <scope>NUCLEOTIDE SEQUENCE</scope>
    <source>
        <strain evidence="9">R40</strain>
    </source>
</reference>
<protein>
    <recommendedName>
        <fullName evidence="8">PGG domain-containing protein</fullName>
    </recommendedName>
</protein>
<dbReference type="Proteomes" id="UP000822688">
    <property type="component" value="Chromosome 8"/>
</dbReference>
<feature type="transmembrane region" description="Helical" evidence="7">
    <location>
        <begin position="276"/>
        <end position="300"/>
    </location>
</feature>
<name>A0A8T0GZI9_CERPU</name>
<organism evidence="9 10">
    <name type="scientific">Ceratodon purpureus</name>
    <name type="common">Fire moss</name>
    <name type="synonym">Dicranum purpureum</name>
    <dbReference type="NCBI Taxonomy" id="3225"/>
    <lineage>
        <taxon>Eukaryota</taxon>
        <taxon>Viridiplantae</taxon>
        <taxon>Streptophyta</taxon>
        <taxon>Embryophyta</taxon>
        <taxon>Bryophyta</taxon>
        <taxon>Bryophytina</taxon>
        <taxon>Bryopsida</taxon>
        <taxon>Dicranidae</taxon>
        <taxon>Pseudoditrichales</taxon>
        <taxon>Ditrichaceae</taxon>
        <taxon>Ceratodon</taxon>
    </lineage>
</organism>
<evidence type="ECO:0000256" key="5">
    <source>
        <dbReference type="ARBA" id="ARBA00023043"/>
    </source>
</evidence>
<evidence type="ECO:0000256" key="6">
    <source>
        <dbReference type="ARBA" id="ARBA00023136"/>
    </source>
</evidence>
<dbReference type="EMBL" id="CM026429">
    <property type="protein sequence ID" value="KAG0564480.1"/>
    <property type="molecule type" value="Genomic_DNA"/>
</dbReference>
<keyword evidence="2 7" id="KW-0812">Transmembrane</keyword>
<dbReference type="PANTHER" id="PTHR24186">
    <property type="entry name" value="PROTEIN PHOSPHATASE 1 REGULATORY SUBUNIT"/>
    <property type="match status" value="1"/>
</dbReference>
<evidence type="ECO:0000256" key="4">
    <source>
        <dbReference type="ARBA" id="ARBA00022989"/>
    </source>
</evidence>
<evidence type="ECO:0000256" key="2">
    <source>
        <dbReference type="ARBA" id="ARBA00022692"/>
    </source>
</evidence>
<evidence type="ECO:0000259" key="8">
    <source>
        <dbReference type="Pfam" id="PF13962"/>
    </source>
</evidence>
<feature type="domain" description="PGG" evidence="8">
    <location>
        <begin position="198"/>
        <end position="301"/>
    </location>
</feature>
<keyword evidence="4 7" id="KW-1133">Transmembrane helix</keyword>
<dbReference type="PANTHER" id="PTHR24186:SF38">
    <property type="entry name" value="ANKYRIN REPEAT FAMILY PROTEIN"/>
    <property type="match status" value="1"/>
</dbReference>
<evidence type="ECO:0000256" key="7">
    <source>
        <dbReference type="SAM" id="Phobius"/>
    </source>
</evidence>
<comment type="caution">
    <text evidence="9">The sequence shown here is derived from an EMBL/GenBank/DDBJ whole genome shotgun (WGS) entry which is preliminary data.</text>
</comment>
<keyword evidence="5" id="KW-0040">ANK repeat</keyword>
<accession>A0A8T0GZI9</accession>
<feature type="transmembrane region" description="Helical" evidence="7">
    <location>
        <begin position="193"/>
        <end position="215"/>
    </location>
</feature>
<dbReference type="AlphaFoldDB" id="A0A8T0GZI9"/>
<evidence type="ECO:0000256" key="1">
    <source>
        <dbReference type="ARBA" id="ARBA00004141"/>
    </source>
</evidence>
<evidence type="ECO:0000313" key="10">
    <source>
        <dbReference type="Proteomes" id="UP000822688"/>
    </source>
</evidence>
<keyword evidence="10" id="KW-1185">Reference proteome</keyword>
<dbReference type="InterPro" id="IPR026961">
    <property type="entry name" value="PGG_dom"/>
</dbReference>
<comment type="subcellular location">
    <subcellularLocation>
        <location evidence="1">Membrane</location>
        <topology evidence="1">Multi-pass membrane protein</topology>
    </subcellularLocation>
</comment>
<sequence length="422" mass="47530">MNRAQQVECSHIVHSRFIFVVPCADVLYRGRIMDPPEPPAVRYFYSKTVAQNLSFLYRVISLPDQQTCRCYPEARGWPILTMTEEELERNLLQLRPEEVTIHNASGAVSFPDYDEFRNWQLGRSVYFCRGGERTYGIVVGKFVWRSAIAESSPASSLRLLALIRQRTNELILSSEVTELYFDNGDLAKNREEVYIQGISLVGIVATLIANVTYVASTTPPRGLNSSRNGIAFASYLVVPKVFLFFNAVAFYASVLSVVLMTALIPIYGTAGEWGAIFLSSSVPAILSLVSCYVAFMISTWAIMDSVIIPVGTTLMGIVMVIYIRCWAVELMRGHVERSLHIHPLTSPWKWYLERGRGDTMVQRLPGRLGRFRDSFKTLREILEPAVWRHQLLGLGLHSRGIPVHKLQHLFGKNASSCITAES</sequence>
<gene>
    <name evidence="9" type="ORF">KC19_8G113700</name>
</gene>
<keyword evidence="6 7" id="KW-0472">Membrane</keyword>
<feature type="transmembrane region" description="Helical" evidence="7">
    <location>
        <begin position="306"/>
        <end position="327"/>
    </location>
</feature>
<dbReference type="Pfam" id="PF13962">
    <property type="entry name" value="PGG"/>
    <property type="match status" value="1"/>
</dbReference>
<keyword evidence="3" id="KW-0677">Repeat</keyword>